<feature type="domain" description="CheB-type methylesterase" evidence="7">
    <location>
        <begin position="155"/>
        <end position="345"/>
    </location>
</feature>
<dbReference type="PANTHER" id="PTHR42872:SF3">
    <property type="entry name" value="PROTEIN-GLUTAMATE METHYLESTERASE_PROTEIN-GLUTAMINE GLUTAMINASE 1"/>
    <property type="match status" value="1"/>
</dbReference>
<dbReference type="Proteomes" id="UP000242616">
    <property type="component" value="Unassembled WGS sequence"/>
</dbReference>
<dbReference type="SUPFAM" id="SSF52738">
    <property type="entry name" value="Methylesterase CheB, C-terminal domain"/>
    <property type="match status" value="1"/>
</dbReference>
<evidence type="ECO:0000259" key="7">
    <source>
        <dbReference type="PROSITE" id="PS50122"/>
    </source>
</evidence>
<evidence type="ECO:0000313" key="9">
    <source>
        <dbReference type="Proteomes" id="UP000242616"/>
    </source>
</evidence>
<dbReference type="Gene3D" id="3.40.50.2300">
    <property type="match status" value="1"/>
</dbReference>
<dbReference type="CDD" id="cd17541">
    <property type="entry name" value="REC_CheB-like"/>
    <property type="match status" value="1"/>
</dbReference>
<evidence type="ECO:0000256" key="1">
    <source>
        <dbReference type="ARBA" id="ARBA00022801"/>
    </source>
</evidence>
<reference evidence="8 9" key="1">
    <citation type="submission" date="2015-06" db="EMBL/GenBank/DDBJ databases">
        <title>Genome sequencing of Thermotogales isolates from hydrothermal vents.</title>
        <authorList>
            <person name="Haverkamp T.H."/>
            <person name="Kublanov I.V."/>
            <person name="Nesbo C.L."/>
        </authorList>
    </citation>
    <scope>NUCLEOTIDE SEQUENCE [LARGE SCALE GENOMIC DNA]</scope>
    <source>
        <strain evidence="9">ik275mar</strain>
    </source>
</reference>
<dbReference type="InterPro" id="IPR008248">
    <property type="entry name" value="CheB-like"/>
</dbReference>
<comment type="catalytic activity">
    <reaction evidence="3">
        <text>L-glutaminyl-[protein] + H2O = L-glutamyl-[protein] + NH4(+)</text>
        <dbReference type="Rhea" id="RHEA:16441"/>
        <dbReference type="Rhea" id="RHEA-COMP:10207"/>
        <dbReference type="Rhea" id="RHEA-COMP:10208"/>
        <dbReference type="ChEBI" id="CHEBI:15377"/>
        <dbReference type="ChEBI" id="CHEBI:28938"/>
        <dbReference type="ChEBI" id="CHEBI:29973"/>
        <dbReference type="ChEBI" id="CHEBI:30011"/>
        <dbReference type="EC" id="3.5.1.44"/>
    </reaction>
</comment>
<feature type="active site" evidence="3 4">
    <location>
        <position position="290"/>
    </location>
</feature>
<accession>A0ABX3IJX1</accession>
<comment type="similarity">
    <text evidence="3">Belongs to the CheB family.</text>
</comment>
<dbReference type="InterPro" id="IPR011006">
    <property type="entry name" value="CheY-like_superfamily"/>
</dbReference>
<dbReference type="InterPro" id="IPR000673">
    <property type="entry name" value="Sig_transdc_resp-reg_Me-estase"/>
</dbReference>
<dbReference type="CDD" id="cd16432">
    <property type="entry name" value="CheB_Rec"/>
    <property type="match status" value="1"/>
</dbReference>
<comment type="subcellular location">
    <subcellularLocation>
        <location evidence="3">Cytoplasm</location>
    </subcellularLocation>
</comment>
<comment type="PTM">
    <text evidence="3">Phosphorylated by CheA. Phosphorylation of the N-terminal regulatory domain activates the methylesterase activity.</text>
</comment>
<keyword evidence="1 3" id="KW-0378">Hydrolase</keyword>
<dbReference type="InterPro" id="IPR035909">
    <property type="entry name" value="CheB_C"/>
</dbReference>
<dbReference type="SMART" id="SM00448">
    <property type="entry name" value="REC"/>
    <property type="match status" value="1"/>
</dbReference>
<evidence type="ECO:0000259" key="6">
    <source>
        <dbReference type="PROSITE" id="PS50110"/>
    </source>
</evidence>
<evidence type="ECO:0000256" key="5">
    <source>
        <dbReference type="PROSITE-ProRule" id="PRU00169"/>
    </source>
</evidence>
<evidence type="ECO:0000256" key="2">
    <source>
        <dbReference type="ARBA" id="ARBA00048267"/>
    </source>
</evidence>
<feature type="domain" description="Response regulatory" evidence="6">
    <location>
        <begin position="7"/>
        <end position="124"/>
    </location>
</feature>
<dbReference type="EMBL" id="LBFC01000001">
    <property type="protein sequence ID" value="ONN28139.1"/>
    <property type="molecule type" value="Genomic_DNA"/>
</dbReference>
<dbReference type="NCBIfam" id="NF001965">
    <property type="entry name" value="PRK00742.1"/>
    <property type="match status" value="1"/>
</dbReference>
<dbReference type="PANTHER" id="PTHR42872">
    <property type="entry name" value="PROTEIN-GLUTAMATE METHYLESTERASE/PROTEIN-GLUTAMINE GLUTAMINASE"/>
    <property type="match status" value="1"/>
</dbReference>
<keyword evidence="3 5" id="KW-0597">Phosphoprotein</keyword>
<dbReference type="EC" id="3.5.1.44" evidence="3"/>
<feature type="active site" evidence="3 4">
    <location>
        <position position="194"/>
    </location>
</feature>
<comment type="function">
    <text evidence="3">Involved in chemotaxis. Part of a chemotaxis signal transduction system that modulates chemotaxis in response to various stimuli. Catalyzes the demethylation of specific methylglutamate residues introduced into the chemoreceptors (methyl-accepting chemotaxis proteins or MCP) by CheR. Also mediates the irreversible deamidation of specific glutamine residues to glutamic acid.</text>
</comment>
<comment type="caution">
    <text evidence="8">The sequence shown here is derived from an EMBL/GenBank/DDBJ whole genome shotgun (WGS) entry which is preliminary data.</text>
</comment>
<sequence length="345" mass="37934">MEEKKIKILIVDDSAFMRMILKDVIEKEKDMKIVGIAKDGLEAVELAIKHKPDVITLDVEMPKLNGIEALKEIMKRSPSRIIMVSSLTEEGADITITALQLGAVDFVTKPAGSISMNFRKVAGELIEKIRNAMKIDVKALSRTITYSHKTFSVKSLVSGKIVVIGSSTGGPKSLDHVIPPLPSNFPAPIILVQHMPAGFTKSLANRLNKISNLNVKEAEEGDVLKPGWVYVAPGDYHLGIRLHDKKSIVYLEKSEKINNVRPAVDFTLDKVAEIYKEKTISVILTGMGKDGTKGAFKVKYYKGIVIAESKETCVVYGMPKSVVEEGYADFVLPAYKIPGKLVEII</sequence>
<organism evidence="8 9">
    <name type="scientific">Thermosipho affectus</name>
    <dbReference type="NCBI Taxonomy" id="660294"/>
    <lineage>
        <taxon>Bacteria</taxon>
        <taxon>Thermotogati</taxon>
        <taxon>Thermotogota</taxon>
        <taxon>Thermotogae</taxon>
        <taxon>Thermotogales</taxon>
        <taxon>Fervidobacteriaceae</taxon>
        <taxon>Thermosipho</taxon>
    </lineage>
</organism>
<feature type="modified residue" description="4-aspartylphosphate" evidence="3 5">
    <location>
        <position position="58"/>
    </location>
</feature>
<dbReference type="Gene3D" id="3.40.50.180">
    <property type="entry name" value="Methylesterase CheB, C-terminal domain"/>
    <property type="match status" value="1"/>
</dbReference>
<dbReference type="HAMAP" id="MF_00099">
    <property type="entry name" value="CheB_chemtxs"/>
    <property type="match status" value="1"/>
</dbReference>
<gene>
    <name evidence="3" type="primary">cheB</name>
    <name evidence="8" type="ORF">XJ44_00290</name>
</gene>
<evidence type="ECO:0000313" key="8">
    <source>
        <dbReference type="EMBL" id="ONN28139.1"/>
    </source>
</evidence>
<evidence type="ECO:0000256" key="3">
    <source>
        <dbReference type="HAMAP-Rule" id="MF_00099"/>
    </source>
</evidence>
<comment type="catalytic activity">
    <reaction evidence="2 3">
        <text>[protein]-L-glutamate 5-O-methyl ester + H2O = L-glutamyl-[protein] + methanol + H(+)</text>
        <dbReference type="Rhea" id="RHEA:23236"/>
        <dbReference type="Rhea" id="RHEA-COMP:10208"/>
        <dbReference type="Rhea" id="RHEA-COMP:10311"/>
        <dbReference type="ChEBI" id="CHEBI:15377"/>
        <dbReference type="ChEBI" id="CHEBI:15378"/>
        <dbReference type="ChEBI" id="CHEBI:17790"/>
        <dbReference type="ChEBI" id="CHEBI:29973"/>
        <dbReference type="ChEBI" id="CHEBI:82795"/>
        <dbReference type="EC" id="3.1.1.61"/>
    </reaction>
</comment>
<evidence type="ECO:0000256" key="4">
    <source>
        <dbReference type="PROSITE-ProRule" id="PRU00050"/>
    </source>
</evidence>
<keyword evidence="3" id="KW-0963">Cytoplasm</keyword>
<proteinExistence type="inferred from homology"/>
<feature type="active site" evidence="3 4">
    <location>
        <position position="167"/>
    </location>
</feature>
<dbReference type="PIRSF" id="PIRSF000876">
    <property type="entry name" value="RR_chemtxs_CheB"/>
    <property type="match status" value="1"/>
</dbReference>
<dbReference type="PROSITE" id="PS50122">
    <property type="entry name" value="CHEB"/>
    <property type="match status" value="1"/>
</dbReference>
<dbReference type="PROSITE" id="PS50110">
    <property type="entry name" value="RESPONSE_REGULATORY"/>
    <property type="match status" value="1"/>
</dbReference>
<dbReference type="EC" id="3.1.1.61" evidence="3"/>
<dbReference type="Pfam" id="PF01339">
    <property type="entry name" value="CheB_methylest"/>
    <property type="match status" value="1"/>
</dbReference>
<dbReference type="Pfam" id="PF00072">
    <property type="entry name" value="Response_reg"/>
    <property type="match status" value="1"/>
</dbReference>
<protein>
    <recommendedName>
        <fullName evidence="3">Protein-glutamate methylesterase/protein-glutamine glutaminase</fullName>
        <ecNumber evidence="3">3.1.1.61</ecNumber>
        <ecNumber evidence="3">3.5.1.44</ecNumber>
    </recommendedName>
</protein>
<dbReference type="SUPFAM" id="SSF52172">
    <property type="entry name" value="CheY-like"/>
    <property type="match status" value="1"/>
</dbReference>
<keyword evidence="3 4" id="KW-0145">Chemotaxis</keyword>
<dbReference type="RefSeq" id="WP_075665095.1">
    <property type="nucleotide sequence ID" value="NZ_LBFC01000001.1"/>
</dbReference>
<name>A0ABX3IJX1_9BACT</name>
<dbReference type="InterPro" id="IPR001789">
    <property type="entry name" value="Sig_transdc_resp-reg_receiver"/>
</dbReference>
<keyword evidence="9" id="KW-1185">Reference proteome</keyword>
<comment type="domain">
    <text evidence="3">Contains a C-terminal catalytic domain, and an N-terminal region which modulates catalytic activity.</text>
</comment>